<keyword evidence="4" id="KW-0808">Transferase</keyword>
<dbReference type="Gene3D" id="1.10.1660.10">
    <property type="match status" value="1"/>
</dbReference>
<name>A0A5C8PWA9_9HYPH</name>
<dbReference type="EC" id="2.3.3.16" evidence="3"/>
<reference evidence="6 7" key="1">
    <citation type="submission" date="2019-06" db="EMBL/GenBank/DDBJ databases">
        <title>New taxonomy in bacterial strain CC-CFT640, isolated from vineyard.</title>
        <authorList>
            <person name="Lin S.-Y."/>
            <person name="Tsai C.-F."/>
            <person name="Young C.-C."/>
        </authorList>
    </citation>
    <scope>NUCLEOTIDE SEQUENCE [LARGE SCALE GENOMIC DNA]</scope>
    <source>
        <strain evidence="6 7">CC-CFT640</strain>
    </source>
</reference>
<evidence type="ECO:0000256" key="1">
    <source>
        <dbReference type="ARBA" id="ARBA00004751"/>
    </source>
</evidence>
<dbReference type="Proteomes" id="UP000321638">
    <property type="component" value="Unassembled WGS sequence"/>
</dbReference>
<keyword evidence="7" id="KW-1185">Reference proteome</keyword>
<dbReference type="RefSeq" id="WP_147845031.1">
    <property type="nucleotide sequence ID" value="NZ_VDUZ01000001.1"/>
</dbReference>
<dbReference type="Pfam" id="PF00285">
    <property type="entry name" value="Citrate_synt"/>
    <property type="match status" value="1"/>
</dbReference>
<dbReference type="InterPro" id="IPR041657">
    <property type="entry name" value="HTH_17"/>
</dbReference>
<dbReference type="AlphaFoldDB" id="A0A5C8PWA9"/>
<evidence type="ECO:0000313" key="6">
    <source>
        <dbReference type="EMBL" id="TXL82325.1"/>
    </source>
</evidence>
<comment type="caution">
    <text evidence="6">The sequence shown here is derived from an EMBL/GenBank/DDBJ whole genome shotgun (WGS) entry which is preliminary data.</text>
</comment>
<dbReference type="OrthoDB" id="9786046at2"/>
<dbReference type="InterPro" id="IPR002020">
    <property type="entry name" value="Citrate_synthase"/>
</dbReference>
<dbReference type="Gene3D" id="1.10.230.10">
    <property type="entry name" value="Cytochrome P450-Terp, domain 2"/>
    <property type="match status" value="1"/>
</dbReference>
<dbReference type="GO" id="GO:0005829">
    <property type="term" value="C:cytosol"/>
    <property type="evidence" value="ECO:0007669"/>
    <property type="project" value="TreeGrafter"/>
</dbReference>
<dbReference type="EMBL" id="VDUZ01000001">
    <property type="protein sequence ID" value="TXL82325.1"/>
    <property type="molecule type" value="Genomic_DNA"/>
</dbReference>
<evidence type="ECO:0000256" key="2">
    <source>
        <dbReference type="ARBA" id="ARBA00010566"/>
    </source>
</evidence>
<accession>A0A5C8PWA9</accession>
<feature type="domain" description="HTH merR-type" evidence="5">
    <location>
        <begin position="6"/>
        <end position="54"/>
    </location>
</feature>
<dbReference type="CDD" id="cd06102">
    <property type="entry name" value="citrate_synt_like_2"/>
    <property type="match status" value="1"/>
</dbReference>
<dbReference type="InterPro" id="IPR016142">
    <property type="entry name" value="Citrate_synth-like_lrg_a-sub"/>
</dbReference>
<dbReference type="SUPFAM" id="SSF46955">
    <property type="entry name" value="Putative DNA-binding domain"/>
    <property type="match status" value="1"/>
</dbReference>
<dbReference type="InterPro" id="IPR009061">
    <property type="entry name" value="DNA-bd_dom_put_sf"/>
</dbReference>
<evidence type="ECO:0000259" key="5">
    <source>
        <dbReference type="PROSITE" id="PS50937"/>
    </source>
</evidence>
<dbReference type="InterPro" id="IPR000551">
    <property type="entry name" value="MerR-type_HTH_dom"/>
</dbReference>
<dbReference type="SUPFAM" id="SSF48256">
    <property type="entry name" value="Citrate synthase"/>
    <property type="match status" value="1"/>
</dbReference>
<dbReference type="GO" id="GO:0003677">
    <property type="term" value="F:DNA binding"/>
    <property type="evidence" value="ECO:0007669"/>
    <property type="project" value="InterPro"/>
</dbReference>
<sequence length="419" mass="44299">MLDQASLTAAEAASALGINRQTLYAYVSRGLIRSEEGAGRGRRYRAEDIRQLAERKARGRGAEAVAGQALHFGTPVLDSSLTLIEADRLLYRGQDACRLAEHASLEHVARLLWDVPADPFAAAESLPVIGSALRAIWPGAASFPPIDRCLAMLPVAAASDTRAFARDPAATAATGARLVRLLAGAISGRPSTAAPVHRQLAEAWGLDEHGADLARAALVLSADHELNASTFAVRIAASTGVTPWGAVIAGLAVLQGPYHGGMTRRVSELFSSLHDAPDLDAALVERVQSGARVAGFGHRLYPAGDLRARFLLQRLYHRVGDRAETRLVRRMVEAGARVLGEPPTIDVALVAIERACALPKGAALALFLLGRSVGWIAHLLEQRASTDIIRPRARYVGKLPDAQMGAPASLPAPARSAGS</sequence>
<comment type="pathway">
    <text evidence="1">Carbohydrate metabolism; tricarboxylic acid cycle; isocitrate from oxaloacetate: step 1/2.</text>
</comment>
<dbReference type="GO" id="GO:0006355">
    <property type="term" value="P:regulation of DNA-templated transcription"/>
    <property type="evidence" value="ECO:0007669"/>
    <property type="project" value="InterPro"/>
</dbReference>
<evidence type="ECO:0000256" key="4">
    <source>
        <dbReference type="ARBA" id="ARBA00022679"/>
    </source>
</evidence>
<dbReference type="GO" id="GO:0005975">
    <property type="term" value="P:carbohydrate metabolic process"/>
    <property type="evidence" value="ECO:0007669"/>
    <property type="project" value="TreeGrafter"/>
</dbReference>
<dbReference type="PROSITE" id="PS50937">
    <property type="entry name" value="HTH_MERR_2"/>
    <property type="match status" value="1"/>
</dbReference>
<dbReference type="GO" id="GO:0036440">
    <property type="term" value="F:citrate synthase activity"/>
    <property type="evidence" value="ECO:0007669"/>
    <property type="project" value="UniProtKB-EC"/>
</dbReference>
<dbReference type="Gene3D" id="1.10.580.10">
    <property type="entry name" value="Citrate Synthase, domain 1"/>
    <property type="match status" value="2"/>
</dbReference>
<organism evidence="6 7">
    <name type="scientific">Vineibacter terrae</name>
    <dbReference type="NCBI Taxonomy" id="2586908"/>
    <lineage>
        <taxon>Bacteria</taxon>
        <taxon>Pseudomonadati</taxon>
        <taxon>Pseudomonadota</taxon>
        <taxon>Alphaproteobacteria</taxon>
        <taxon>Hyphomicrobiales</taxon>
        <taxon>Vineibacter</taxon>
    </lineage>
</organism>
<dbReference type="PANTHER" id="PTHR11739">
    <property type="entry name" value="CITRATE SYNTHASE"/>
    <property type="match status" value="1"/>
</dbReference>
<comment type="similarity">
    <text evidence="2">Belongs to the citrate synthase family.</text>
</comment>
<evidence type="ECO:0000256" key="3">
    <source>
        <dbReference type="ARBA" id="ARBA00012972"/>
    </source>
</evidence>
<dbReference type="PRINTS" id="PR00143">
    <property type="entry name" value="CITRTSNTHASE"/>
</dbReference>
<dbReference type="InterPro" id="IPR036969">
    <property type="entry name" value="Citrate_synthase_sf"/>
</dbReference>
<dbReference type="GO" id="GO:0006099">
    <property type="term" value="P:tricarboxylic acid cycle"/>
    <property type="evidence" value="ECO:0007669"/>
    <property type="project" value="UniProtKB-UniPathway"/>
</dbReference>
<dbReference type="Pfam" id="PF12728">
    <property type="entry name" value="HTH_17"/>
    <property type="match status" value="1"/>
</dbReference>
<proteinExistence type="inferred from homology"/>
<dbReference type="InterPro" id="IPR016143">
    <property type="entry name" value="Citrate_synth-like_sm_a-sub"/>
</dbReference>
<gene>
    <name evidence="6" type="ORF">FHP25_01105</name>
</gene>
<dbReference type="PANTHER" id="PTHR11739:SF4">
    <property type="entry name" value="CITRATE SYNTHASE, PEROXISOMAL"/>
    <property type="match status" value="1"/>
</dbReference>
<dbReference type="UniPathway" id="UPA00223">
    <property type="reaction ID" value="UER00717"/>
</dbReference>
<evidence type="ECO:0000313" key="7">
    <source>
        <dbReference type="Proteomes" id="UP000321638"/>
    </source>
</evidence>
<protein>
    <recommendedName>
        <fullName evidence="3">citrate synthase (unknown stereospecificity)</fullName>
        <ecNumber evidence="3">2.3.3.16</ecNumber>
    </recommendedName>
</protein>